<feature type="compositionally biased region" description="Low complexity" evidence="7">
    <location>
        <begin position="164"/>
        <end position="178"/>
    </location>
</feature>
<dbReference type="AlphaFoldDB" id="A0A0F2M4Y6"/>
<feature type="region of interest" description="Disordered" evidence="7">
    <location>
        <begin position="223"/>
        <end position="283"/>
    </location>
</feature>
<dbReference type="VEuPathDB" id="FungiDB:SPSK_03945"/>
<dbReference type="InterPro" id="IPR050453">
    <property type="entry name" value="LIM_Homeobox_TF"/>
</dbReference>
<feature type="compositionally biased region" description="Polar residues" evidence="7">
    <location>
        <begin position="566"/>
        <end position="577"/>
    </location>
</feature>
<accession>A0A0F2M4Y6</accession>
<dbReference type="CDD" id="cd00086">
    <property type="entry name" value="homeodomain"/>
    <property type="match status" value="1"/>
</dbReference>
<dbReference type="Gene3D" id="1.10.10.60">
    <property type="entry name" value="Homeodomain-like"/>
    <property type="match status" value="1"/>
</dbReference>
<dbReference type="GO" id="GO:0000981">
    <property type="term" value="F:DNA-binding transcription factor activity, RNA polymerase II-specific"/>
    <property type="evidence" value="ECO:0007669"/>
    <property type="project" value="TreeGrafter"/>
</dbReference>
<evidence type="ECO:0000256" key="3">
    <source>
        <dbReference type="ARBA" id="ARBA00023155"/>
    </source>
</evidence>
<feature type="compositionally biased region" description="Acidic residues" evidence="7">
    <location>
        <begin position="246"/>
        <end position="262"/>
    </location>
</feature>
<feature type="region of interest" description="Disordered" evidence="7">
    <location>
        <begin position="412"/>
        <end position="453"/>
    </location>
</feature>
<feature type="compositionally biased region" description="Low complexity" evidence="7">
    <location>
        <begin position="599"/>
        <end position="614"/>
    </location>
</feature>
<reference evidence="9 10" key="2">
    <citation type="journal article" date="2015" name="Eukaryot. Cell">
        <title>Asexual propagation of a virulent clone complex in a human and feline outbreak of sporotrichosis.</title>
        <authorList>
            <person name="Teixeira Mde M."/>
            <person name="Rodrigues A.M."/>
            <person name="Tsui C.K."/>
            <person name="de Almeida L.G."/>
            <person name="Van Diepeningen A.D."/>
            <person name="van den Ende B.G."/>
            <person name="Fernandes G.F."/>
            <person name="Kano R."/>
            <person name="Hamelin R.C."/>
            <person name="Lopes-Bezerra L.M."/>
            <person name="Vasconcelos A.T."/>
            <person name="de Hoog S."/>
            <person name="de Camargo Z.P."/>
            <person name="Felipe M.S."/>
        </authorList>
    </citation>
    <scope>NUCLEOTIDE SEQUENCE [LARGE SCALE GENOMIC DNA]</scope>
    <source>
        <strain evidence="9 10">1099-18</strain>
    </source>
</reference>
<dbReference type="RefSeq" id="XP_016585922.1">
    <property type="nucleotide sequence ID" value="XM_016730760.1"/>
</dbReference>
<feature type="DNA-binding region" description="Homeobox" evidence="5">
    <location>
        <begin position="281"/>
        <end position="341"/>
    </location>
</feature>
<feature type="compositionally biased region" description="Low complexity" evidence="7">
    <location>
        <begin position="265"/>
        <end position="276"/>
    </location>
</feature>
<feature type="compositionally biased region" description="Basic residues" evidence="7">
    <location>
        <begin position="430"/>
        <end position="444"/>
    </location>
</feature>
<comment type="subcellular location">
    <subcellularLocation>
        <location evidence="1 5 6">Nucleus</location>
    </subcellularLocation>
</comment>
<sequence>MLATRRSDTELSHPWSFSKLETSSSALSLKHSPPSPGTRMSNTGFETPLSNAATEWSGQYSFLPPAEPIFAAQAYDHVNGGAGSGNGSAGSGGVVDSSTTSSGTSTTNNGVANTGGQTQTRPSTGTNGDGSGGGSIKDDSSLNAGASPLGLHHRRSIDPLGLRQHSVSGTTQTTVTSHNLGGKTPPTPTTATSEQHQHHQHHYGQHTHGSDVVSMAANPLSSVLQQQQPDIHSAGSGGEDHSGLKDDEDDLIDDEDMGEAGEGDGAPAPAQTAAERTAQRRKMKRFRLTHQQTRFLMSEFAKQPHPDAAHRERLSRQIPGLSPRQVQVWFQNRRAKIKRLAADDRERMIKMRAVPDDFDNVQALHSPYGAVHGLGTPMASPVDYGAAAAAAAAAASSYSDHMMRPLMVDVRRTDGTNTSGGDDQSQHSQHQQHSHLQHSHHSHHLSPTGLSPGFGNIGFGTAATGGMGSSDILSPLSPASNTDHRYSSYSSLSSGVAGTTTAGSGSNMSPRTAIPYTRQNSGNGSLDGSQNQNQQSQSQQSANQRHHIRPLQPLQLRETVSRSRSDNLQSPLRSSMSWKGDSLDYSNYHHGSATGGAGSTSPGRSSLYPSDGLGNGSSSAGLSGYDSYSGSTVHSPTHMAYPGYQTSPGIQAAANSNQNRSSRLRAASATLPLALDLRTTGVGTGSMGGGSPYRSISTTAGALSPTAGTPRQQQQMGSLNGLVSSSGYGTNYATSYASNNFATTAPLTAPLDFSMSSSVSRTGAGSGIGYRTGSTSSMSNGGVTDYTSMPQMSAPLAPPNDFSQAFLSTGAGTSGTVSASVSATSIAALSNNTSGGRASPYGTGLGHHTSTSIGSSLDRSNTGGTTASTATTAITMGSGTTTTDFSTSPTDTAAGLGGLKRKHSFTTGANTNNNVYGSTA</sequence>
<dbReference type="Proteomes" id="UP000033710">
    <property type="component" value="Unassembled WGS sequence"/>
</dbReference>
<feature type="region of interest" description="Disordered" evidence="7">
    <location>
        <begin position="639"/>
        <end position="661"/>
    </location>
</feature>
<proteinExistence type="predicted"/>
<comment type="caution">
    <text evidence="9">The sequence shown here is derived from an EMBL/GenBank/DDBJ whole genome shotgun (WGS) entry which is preliminary data.</text>
</comment>
<keyword evidence="2 5" id="KW-0238">DNA-binding</keyword>
<evidence type="ECO:0000313" key="10">
    <source>
        <dbReference type="Proteomes" id="UP000033710"/>
    </source>
</evidence>
<feature type="compositionally biased region" description="Polar residues" evidence="7">
    <location>
        <begin position="905"/>
        <end position="920"/>
    </location>
</feature>
<dbReference type="PANTHER" id="PTHR24208:SF166">
    <property type="entry name" value="LIM HOMEOBOX TRANSCRIPTION FACTOR 1 ALPHA, ISOFORM B"/>
    <property type="match status" value="1"/>
</dbReference>
<feature type="region of interest" description="Disordered" evidence="7">
    <location>
        <begin position="593"/>
        <end position="614"/>
    </location>
</feature>
<dbReference type="Pfam" id="PF00046">
    <property type="entry name" value="Homeodomain"/>
    <property type="match status" value="1"/>
</dbReference>
<evidence type="ECO:0000256" key="5">
    <source>
        <dbReference type="PROSITE-ProRule" id="PRU00108"/>
    </source>
</evidence>
<keyword evidence="4 5" id="KW-0539">Nucleus</keyword>
<evidence type="ECO:0000256" key="1">
    <source>
        <dbReference type="ARBA" id="ARBA00004123"/>
    </source>
</evidence>
<protein>
    <recommendedName>
        <fullName evidence="8">Homeobox domain-containing protein</fullName>
    </recommendedName>
</protein>
<keyword evidence="3 5" id="KW-0371">Homeobox</keyword>
<feature type="compositionally biased region" description="Low complexity" evidence="7">
    <location>
        <begin position="94"/>
        <end position="126"/>
    </location>
</feature>
<dbReference type="SUPFAM" id="SSF46689">
    <property type="entry name" value="Homeodomain-like"/>
    <property type="match status" value="1"/>
</dbReference>
<dbReference type="OrthoDB" id="6159439at2759"/>
<evidence type="ECO:0000259" key="8">
    <source>
        <dbReference type="PROSITE" id="PS50071"/>
    </source>
</evidence>
<evidence type="ECO:0000256" key="2">
    <source>
        <dbReference type="ARBA" id="ARBA00023125"/>
    </source>
</evidence>
<feature type="compositionally biased region" description="Polar residues" evidence="7">
    <location>
        <begin position="848"/>
        <end position="861"/>
    </location>
</feature>
<feature type="compositionally biased region" description="Low complexity" evidence="7">
    <location>
        <begin position="519"/>
        <end position="543"/>
    </location>
</feature>
<feature type="compositionally biased region" description="Low complexity" evidence="7">
    <location>
        <begin position="862"/>
        <end position="894"/>
    </location>
</feature>
<dbReference type="GO" id="GO:0000977">
    <property type="term" value="F:RNA polymerase II transcription regulatory region sequence-specific DNA binding"/>
    <property type="evidence" value="ECO:0007669"/>
    <property type="project" value="TreeGrafter"/>
</dbReference>
<dbReference type="PANTHER" id="PTHR24208">
    <property type="entry name" value="LIM/HOMEOBOX PROTEIN LHX"/>
    <property type="match status" value="1"/>
</dbReference>
<feature type="compositionally biased region" description="Polar residues" evidence="7">
    <location>
        <begin position="644"/>
        <end position="661"/>
    </location>
</feature>
<reference evidence="9 10" key="1">
    <citation type="journal article" date="2014" name="BMC Genomics">
        <title>Comparative genomics of the major fungal agents of human and animal Sporotrichosis: Sporothrix schenckii and Sporothrix brasiliensis.</title>
        <authorList>
            <person name="Teixeira M.M."/>
            <person name="de Almeida L.G."/>
            <person name="Kubitschek-Barreira P."/>
            <person name="Alves F.L."/>
            <person name="Kioshima E.S."/>
            <person name="Abadio A.K."/>
            <person name="Fernandes L."/>
            <person name="Derengowski L.S."/>
            <person name="Ferreira K.S."/>
            <person name="Souza R.C."/>
            <person name="Ruiz J.C."/>
            <person name="de Andrade N.C."/>
            <person name="Paes H.C."/>
            <person name="Nicola A.M."/>
            <person name="Albuquerque P."/>
            <person name="Gerber A.L."/>
            <person name="Martins V.P."/>
            <person name="Peconick L.D."/>
            <person name="Neto A.V."/>
            <person name="Chaucanez C.B."/>
            <person name="Silva P.A."/>
            <person name="Cunha O.L."/>
            <person name="de Oliveira F.F."/>
            <person name="dos Santos T.C."/>
            <person name="Barros A.L."/>
            <person name="Soares M.A."/>
            <person name="de Oliveira L.M."/>
            <person name="Marini M.M."/>
            <person name="Villalobos-Duno H."/>
            <person name="Cunha M.M."/>
            <person name="de Hoog S."/>
            <person name="da Silveira J.F."/>
            <person name="Henrissat B."/>
            <person name="Nino-Vega G.A."/>
            <person name="Cisalpino P.S."/>
            <person name="Mora-Montes H.M."/>
            <person name="Almeida S.R."/>
            <person name="Stajich J.E."/>
            <person name="Lopes-Bezerra L.M."/>
            <person name="Vasconcelos A.T."/>
            <person name="Felipe M.S."/>
        </authorList>
    </citation>
    <scope>NUCLEOTIDE SEQUENCE [LARGE SCALE GENOMIC DNA]</scope>
    <source>
        <strain evidence="9 10">1099-18</strain>
    </source>
</reference>
<feature type="region of interest" description="Disordered" evidence="7">
    <location>
        <begin position="474"/>
        <end position="578"/>
    </location>
</feature>
<gene>
    <name evidence="9" type="ORF">SPSK_03945</name>
</gene>
<organism evidence="9 10">
    <name type="scientific">Sporothrix schenckii 1099-18</name>
    <dbReference type="NCBI Taxonomy" id="1397361"/>
    <lineage>
        <taxon>Eukaryota</taxon>
        <taxon>Fungi</taxon>
        <taxon>Dikarya</taxon>
        <taxon>Ascomycota</taxon>
        <taxon>Pezizomycotina</taxon>
        <taxon>Sordariomycetes</taxon>
        <taxon>Sordariomycetidae</taxon>
        <taxon>Ophiostomatales</taxon>
        <taxon>Ophiostomataceae</taxon>
        <taxon>Sporothrix</taxon>
    </lineage>
</organism>
<feature type="compositionally biased region" description="Basic and acidic residues" evidence="7">
    <location>
        <begin position="1"/>
        <end position="11"/>
    </location>
</feature>
<feature type="region of interest" description="Disordered" evidence="7">
    <location>
        <begin position="831"/>
        <end position="920"/>
    </location>
</feature>
<dbReference type="InterPro" id="IPR009057">
    <property type="entry name" value="Homeodomain-like_sf"/>
</dbReference>
<evidence type="ECO:0000256" key="7">
    <source>
        <dbReference type="SAM" id="MobiDB-lite"/>
    </source>
</evidence>
<evidence type="ECO:0000256" key="6">
    <source>
        <dbReference type="RuleBase" id="RU000682"/>
    </source>
</evidence>
<dbReference type="InterPro" id="IPR001356">
    <property type="entry name" value="HD"/>
</dbReference>
<dbReference type="GeneID" id="27666037"/>
<evidence type="ECO:0000256" key="4">
    <source>
        <dbReference type="ARBA" id="ARBA00023242"/>
    </source>
</evidence>
<name>A0A0F2M4Y6_SPOSC</name>
<dbReference type="KEGG" id="ssck:SPSK_03945"/>
<dbReference type="GO" id="GO:0005634">
    <property type="term" value="C:nucleus"/>
    <property type="evidence" value="ECO:0007669"/>
    <property type="project" value="UniProtKB-SubCell"/>
</dbReference>
<dbReference type="EMBL" id="AXCR01000010">
    <property type="protein sequence ID" value="KJR83246.1"/>
    <property type="molecule type" value="Genomic_DNA"/>
</dbReference>
<dbReference type="PROSITE" id="PS50071">
    <property type="entry name" value="HOMEOBOX_2"/>
    <property type="match status" value="1"/>
</dbReference>
<feature type="region of interest" description="Disordered" evidence="7">
    <location>
        <begin position="1"/>
        <end position="50"/>
    </location>
</feature>
<feature type="compositionally biased region" description="Low complexity" evidence="7">
    <location>
        <begin position="487"/>
        <end position="506"/>
    </location>
</feature>
<dbReference type="SMART" id="SM00389">
    <property type="entry name" value="HOX"/>
    <property type="match status" value="1"/>
</dbReference>
<feature type="domain" description="Homeobox" evidence="8">
    <location>
        <begin position="279"/>
        <end position="340"/>
    </location>
</feature>
<evidence type="ECO:0000313" key="9">
    <source>
        <dbReference type="EMBL" id="KJR83246.1"/>
    </source>
</evidence>
<feature type="compositionally biased region" description="Polar residues" evidence="7">
    <location>
        <begin position="38"/>
        <end position="50"/>
    </location>
</feature>
<feature type="region of interest" description="Disordered" evidence="7">
    <location>
        <begin position="85"/>
        <end position="209"/>
    </location>
</feature>